<keyword evidence="7" id="KW-1185">Reference proteome</keyword>
<protein>
    <submittedName>
        <fullName evidence="6">MerR family transcriptional regulator</fullName>
    </submittedName>
</protein>
<dbReference type="Gene3D" id="1.10.1660.10">
    <property type="match status" value="1"/>
</dbReference>
<dbReference type="PROSITE" id="PS00552">
    <property type="entry name" value="HTH_MERR_1"/>
    <property type="match status" value="1"/>
</dbReference>
<dbReference type="PANTHER" id="PTHR30204">
    <property type="entry name" value="REDOX-CYCLING DRUG-SENSING TRANSCRIPTIONAL ACTIVATOR SOXR"/>
    <property type="match status" value="1"/>
</dbReference>
<dbReference type="InterPro" id="IPR000551">
    <property type="entry name" value="MerR-type_HTH_dom"/>
</dbReference>
<dbReference type="RefSeq" id="WP_115716310.1">
    <property type="nucleotide sequence ID" value="NZ_AP019695.1"/>
</dbReference>
<organism evidence="6 7">
    <name type="scientific">Amedibacterium intestinale</name>
    <dbReference type="NCBI Taxonomy" id="2583452"/>
    <lineage>
        <taxon>Bacteria</taxon>
        <taxon>Bacillati</taxon>
        <taxon>Bacillota</taxon>
        <taxon>Erysipelotrichia</taxon>
        <taxon>Erysipelotrichales</taxon>
        <taxon>Erysipelotrichaceae</taxon>
        <taxon>Amedibacterium</taxon>
    </lineage>
</organism>
<dbReference type="EMBL" id="AP019695">
    <property type="protein sequence ID" value="BBK23176.1"/>
    <property type="molecule type" value="Genomic_DNA"/>
</dbReference>
<dbReference type="AlphaFoldDB" id="A0A6N4TIX1"/>
<evidence type="ECO:0000256" key="3">
    <source>
        <dbReference type="ARBA" id="ARBA00023125"/>
    </source>
</evidence>
<feature type="domain" description="HTH merR-type" evidence="5">
    <location>
        <begin position="1"/>
        <end position="69"/>
    </location>
</feature>
<dbReference type="Pfam" id="PF13411">
    <property type="entry name" value="MerR_1"/>
    <property type="match status" value="1"/>
</dbReference>
<accession>A0A6N4TIX1</accession>
<dbReference type="GO" id="GO:0003700">
    <property type="term" value="F:DNA-binding transcription factor activity"/>
    <property type="evidence" value="ECO:0007669"/>
    <property type="project" value="InterPro"/>
</dbReference>
<keyword evidence="1" id="KW-0678">Repressor</keyword>
<dbReference type="PANTHER" id="PTHR30204:SF69">
    <property type="entry name" value="MERR-FAMILY TRANSCRIPTIONAL REGULATOR"/>
    <property type="match status" value="1"/>
</dbReference>
<dbReference type="InterPro" id="IPR009061">
    <property type="entry name" value="DNA-bd_dom_put_sf"/>
</dbReference>
<keyword evidence="3" id="KW-0238">DNA-binding</keyword>
<gene>
    <name evidence="6" type="ORF">Aargi30884_20790</name>
</gene>
<name>A0A6N4TIX1_9FIRM</name>
<evidence type="ECO:0000256" key="1">
    <source>
        <dbReference type="ARBA" id="ARBA00022491"/>
    </source>
</evidence>
<dbReference type="PROSITE" id="PS50937">
    <property type="entry name" value="HTH_MERR_2"/>
    <property type="match status" value="1"/>
</dbReference>
<evidence type="ECO:0000256" key="2">
    <source>
        <dbReference type="ARBA" id="ARBA00023015"/>
    </source>
</evidence>
<dbReference type="GO" id="GO:0003677">
    <property type="term" value="F:DNA binding"/>
    <property type="evidence" value="ECO:0007669"/>
    <property type="project" value="UniProtKB-KW"/>
</dbReference>
<evidence type="ECO:0000259" key="5">
    <source>
        <dbReference type="PROSITE" id="PS50937"/>
    </source>
</evidence>
<dbReference type="SUPFAM" id="SSF46955">
    <property type="entry name" value="Putative DNA-binding domain"/>
    <property type="match status" value="1"/>
</dbReference>
<keyword evidence="4" id="KW-0804">Transcription</keyword>
<sequence length="146" mass="17177">MQIGEISKRTGVSISTLRYYDKHGLLKNVNRTKGGIRVFTDADIEALQMIHCLKSSGLTIQDIKQFMDWCALGDETIDTRLNFMYKQEENIKNQINLLTKSLKLIEFKQWYYETAKKEGTEQHVKNMKVSEYPSHIQKLYKETHER</sequence>
<dbReference type="SMART" id="SM00422">
    <property type="entry name" value="HTH_MERR"/>
    <property type="match status" value="1"/>
</dbReference>
<proteinExistence type="predicted"/>
<dbReference type="Proteomes" id="UP000464754">
    <property type="component" value="Chromosome"/>
</dbReference>
<dbReference type="CDD" id="cd01109">
    <property type="entry name" value="HTH_YyaN"/>
    <property type="match status" value="1"/>
</dbReference>
<evidence type="ECO:0000313" key="7">
    <source>
        <dbReference type="Proteomes" id="UP000464754"/>
    </source>
</evidence>
<evidence type="ECO:0000256" key="4">
    <source>
        <dbReference type="ARBA" id="ARBA00023163"/>
    </source>
</evidence>
<dbReference type="KEGG" id="aarg:Aargi30884_20790"/>
<reference evidence="7" key="1">
    <citation type="submission" date="2019-05" db="EMBL/GenBank/DDBJ databases">
        <title>Complete genome sequencing of Absiella argi strain JCM 30884.</title>
        <authorList>
            <person name="Sakamoto M."/>
            <person name="Murakami T."/>
            <person name="Mori H."/>
        </authorList>
    </citation>
    <scope>NUCLEOTIDE SEQUENCE [LARGE SCALE GENOMIC DNA]</scope>
    <source>
        <strain evidence="7">JCM 30884</strain>
    </source>
</reference>
<evidence type="ECO:0000313" key="6">
    <source>
        <dbReference type="EMBL" id="BBK23176.1"/>
    </source>
</evidence>
<dbReference type="PRINTS" id="PR00040">
    <property type="entry name" value="HTHMERR"/>
</dbReference>
<keyword evidence="2" id="KW-0805">Transcription regulation</keyword>
<dbReference type="InterPro" id="IPR047057">
    <property type="entry name" value="MerR_fam"/>
</dbReference>